<dbReference type="Proteomes" id="UP000242287">
    <property type="component" value="Unassembled WGS sequence"/>
</dbReference>
<feature type="compositionally biased region" description="Polar residues" evidence="1">
    <location>
        <begin position="242"/>
        <end position="272"/>
    </location>
</feature>
<feature type="compositionally biased region" description="Low complexity" evidence="1">
    <location>
        <begin position="95"/>
        <end position="111"/>
    </location>
</feature>
<reference evidence="3 4" key="1">
    <citation type="submission" date="2014-02" db="EMBL/GenBank/DDBJ databases">
        <title>Transposable element dynamics among asymbiotic and ectomycorrhizal Amanita fungi.</title>
        <authorList>
            <consortium name="DOE Joint Genome Institute"/>
            <person name="Hess J."/>
            <person name="Skrede I."/>
            <person name="Wolfe B."/>
            <person name="LaButti K."/>
            <person name="Ohm R.A."/>
            <person name="Grigoriev I.V."/>
            <person name="Pringle A."/>
        </authorList>
    </citation>
    <scope>NUCLEOTIDE SEQUENCE [LARGE SCALE GENOMIC DNA]</scope>
    <source>
        <strain evidence="3 4">SKay4041</strain>
    </source>
</reference>
<keyword evidence="2" id="KW-0732">Signal</keyword>
<evidence type="ECO:0000313" key="4">
    <source>
        <dbReference type="Proteomes" id="UP000242287"/>
    </source>
</evidence>
<feature type="chain" id="PRO_5011976017" evidence="2">
    <location>
        <begin position="21"/>
        <end position="558"/>
    </location>
</feature>
<keyword evidence="4" id="KW-1185">Reference proteome</keyword>
<feature type="compositionally biased region" description="Polar residues" evidence="1">
    <location>
        <begin position="112"/>
        <end position="125"/>
    </location>
</feature>
<evidence type="ECO:0000313" key="3">
    <source>
        <dbReference type="EMBL" id="PFH49528.1"/>
    </source>
</evidence>
<feature type="region of interest" description="Disordered" evidence="1">
    <location>
        <begin position="95"/>
        <end position="298"/>
    </location>
</feature>
<feature type="compositionally biased region" description="Pro residues" evidence="1">
    <location>
        <begin position="473"/>
        <end position="505"/>
    </location>
</feature>
<feature type="signal peptide" evidence="2">
    <location>
        <begin position="1"/>
        <end position="20"/>
    </location>
</feature>
<sequence>MHLKLLHFLLSLLITTQALGRPITLHTPAMINGGELEDRGGLYEHRHILGARGTPRTKMFSGIFKAFSSKRIAKTPSINSVSRSASLSGIDRAKTMGSLSTSTGSLKDGLSPSLTRSQTLPQSKGASDVNLKLPASDSKPANGNNVQSQPPTSGTSKPAIEHNVQSQPPNTPGTSKPAIEHNVQSQPPTPGTSKPAIEHNVQSQPPTPGTPKPPDGNDGQSHAPKGDTSKSIDNSAPMPLPSNANAQPPSLVSSTSNAGPDQRSQPPATVVQNAEPPPPVASAVNAGPENGSKDKKESVVWGSIKNATLTGLGDSIVGTTAGTFMLMNNPMISRPADLSTTTPENQKIIKEVNAKNEQTMQQVVTKRSLLSWTLPAIQGMAGAIGPTFITTLSRSKLSQVMPMLPTQSAPKNGTGPGTLTPGNGQVVEKPMATIGVPAAQAPSQKTSQTANLPSAPPSPPPSLSHAPPSGALPGPPPSLPPPPSPPPPPPPSPPPSPSPPNPPVPQHAKRLYIRKITGRPTFFHYGLQPKGLSPFLRRSKRRVRRHFYSCISSPEELD</sequence>
<organism evidence="3 4">
    <name type="scientific">Amanita thiersii Skay4041</name>
    <dbReference type="NCBI Taxonomy" id="703135"/>
    <lineage>
        <taxon>Eukaryota</taxon>
        <taxon>Fungi</taxon>
        <taxon>Dikarya</taxon>
        <taxon>Basidiomycota</taxon>
        <taxon>Agaricomycotina</taxon>
        <taxon>Agaricomycetes</taxon>
        <taxon>Agaricomycetidae</taxon>
        <taxon>Agaricales</taxon>
        <taxon>Pluteineae</taxon>
        <taxon>Amanitaceae</taxon>
        <taxon>Amanita</taxon>
    </lineage>
</organism>
<feature type="compositionally biased region" description="Polar residues" evidence="1">
    <location>
        <begin position="163"/>
        <end position="174"/>
    </location>
</feature>
<gene>
    <name evidence="3" type="ORF">AMATHDRAFT_62983</name>
</gene>
<proteinExistence type="predicted"/>
<feature type="region of interest" description="Disordered" evidence="1">
    <location>
        <begin position="438"/>
        <end position="509"/>
    </location>
</feature>
<feature type="region of interest" description="Disordered" evidence="1">
    <location>
        <begin position="404"/>
        <end position="426"/>
    </location>
</feature>
<evidence type="ECO:0000256" key="2">
    <source>
        <dbReference type="SAM" id="SignalP"/>
    </source>
</evidence>
<feature type="compositionally biased region" description="Polar residues" evidence="1">
    <location>
        <begin position="441"/>
        <end position="451"/>
    </location>
</feature>
<feature type="compositionally biased region" description="Polar residues" evidence="1">
    <location>
        <begin position="139"/>
        <end position="156"/>
    </location>
</feature>
<name>A0A2A9NHI9_9AGAR</name>
<protein>
    <submittedName>
        <fullName evidence="3">Uncharacterized protein</fullName>
    </submittedName>
</protein>
<feature type="compositionally biased region" description="Pro residues" evidence="1">
    <location>
        <begin position="205"/>
        <end position="214"/>
    </location>
</feature>
<accession>A0A2A9NHI9</accession>
<dbReference type="EMBL" id="KZ302026">
    <property type="protein sequence ID" value="PFH49528.1"/>
    <property type="molecule type" value="Genomic_DNA"/>
</dbReference>
<evidence type="ECO:0000256" key="1">
    <source>
        <dbReference type="SAM" id="MobiDB-lite"/>
    </source>
</evidence>
<feature type="compositionally biased region" description="Low complexity" evidence="1">
    <location>
        <begin position="463"/>
        <end position="472"/>
    </location>
</feature>
<dbReference type="AlphaFoldDB" id="A0A2A9NHI9"/>